<dbReference type="AlphaFoldDB" id="A0A931BBF2"/>
<dbReference type="InterPro" id="IPR050819">
    <property type="entry name" value="Tripeptidyl-peptidase_I"/>
</dbReference>
<keyword evidence="2" id="KW-0645">Protease</keyword>
<evidence type="ECO:0000256" key="8">
    <source>
        <dbReference type="SAM" id="SignalP"/>
    </source>
</evidence>
<feature type="domain" description="Peptidase S53" evidence="9">
    <location>
        <begin position="238"/>
        <end position="652"/>
    </location>
</feature>
<dbReference type="GO" id="GO:0046872">
    <property type="term" value="F:metal ion binding"/>
    <property type="evidence" value="ECO:0007669"/>
    <property type="project" value="UniProtKB-KW"/>
</dbReference>
<dbReference type="PANTHER" id="PTHR14218">
    <property type="entry name" value="PROTEASE S8 TRIPEPTIDYL PEPTIDASE I CLN2"/>
    <property type="match status" value="1"/>
</dbReference>
<dbReference type="InterPro" id="IPR023828">
    <property type="entry name" value="Peptidase_S8_Ser-AS"/>
</dbReference>
<evidence type="ECO:0000313" key="11">
    <source>
        <dbReference type="Proteomes" id="UP000657385"/>
    </source>
</evidence>
<dbReference type="PROSITE" id="PS51695">
    <property type="entry name" value="SEDOLISIN"/>
    <property type="match status" value="1"/>
</dbReference>
<dbReference type="PROSITE" id="PS00138">
    <property type="entry name" value="SUBTILASE_SER"/>
    <property type="match status" value="1"/>
</dbReference>
<dbReference type="PANTHER" id="PTHR14218:SF15">
    <property type="entry name" value="TRIPEPTIDYL-PEPTIDASE 1"/>
    <property type="match status" value="1"/>
</dbReference>
<dbReference type="CDD" id="cd11377">
    <property type="entry name" value="Pro-peptidase_S53"/>
    <property type="match status" value="1"/>
</dbReference>
<dbReference type="SUPFAM" id="SSF52743">
    <property type="entry name" value="Subtilisin-like"/>
    <property type="match status" value="1"/>
</dbReference>
<name>A0A931BBF2_9ACTN</name>
<dbReference type="Pfam" id="PF09286">
    <property type="entry name" value="Pro-kuma_activ"/>
    <property type="match status" value="1"/>
</dbReference>
<feature type="signal peptide" evidence="8">
    <location>
        <begin position="1"/>
        <end position="27"/>
    </location>
</feature>
<dbReference type="GO" id="GO:0008240">
    <property type="term" value="F:tripeptidyl-peptidase activity"/>
    <property type="evidence" value="ECO:0007669"/>
    <property type="project" value="TreeGrafter"/>
</dbReference>
<evidence type="ECO:0000256" key="4">
    <source>
        <dbReference type="ARBA" id="ARBA00022801"/>
    </source>
</evidence>
<comment type="cofactor">
    <cofactor evidence="1">
        <name>Ca(2+)</name>
        <dbReference type="ChEBI" id="CHEBI:29108"/>
    </cofactor>
</comment>
<keyword evidence="8" id="KW-0732">Signal</keyword>
<dbReference type="InterPro" id="IPR030400">
    <property type="entry name" value="Sedolisin_dom"/>
</dbReference>
<dbReference type="InterPro" id="IPR036852">
    <property type="entry name" value="Peptidase_S8/S53_dom_sf"/>
</dbReference>
<keyword evidence="3" id="KW-0479">Metal-binding</keyword>
<dbReference type="GO" id="GO:0004252">
    <property type="term" value="F:serine-type endopeptidase activity"/>
    <property type="evidence" value="ECO:0007669"/>
    <property type="project" value="InterPro"/>
</dbReference>
<dbReference type="RefSeq" id="WP_196195516.1">
    <property type="nucleotide sequence ID" value="NZ_JADPRT010000008.1"/>
</dbReference>
<keyword evidence="4" id="KW-0378">Hydrolase</keyword>
<keyword evidence="11" id="KW-1185">Reference proteome</keyword>
<evidence type="ECO:0000256" key="6">
    <source>
        <dbReference type="ARBA" id="ARBA00022837"/>
    </source>
</evidence>
<dbReference type="EMBL" id="JADPRT010000008">
    <property type="protein sequence ID" value="MBF9070335.1"/>
    <property type="molecule type" value="Genomic_DNA"/>
</dbReference>
<dbReference type="Proteomes" id="UP000657385">
    <property type="component" value="Unassembled WGS sequence"/>
</dbReference>
<reference evidence="10" key="1">
    <citation type="submission" date="2020-11" db="EMBL/GenBank/DDBJ databases">
        <title>Isolation and identification of active actinomycetes.</title>
        <authorList>
            <person name="Yu B."/>
        </authorList>
    </citation>
    <scope>NUCLEOTIDE SEQUENCE</scope>
    <source>
        <strain evidence="10">NEAU-YB345</strain>
    </source>
</reference>
<evidence type="ECO:0000256" key="2">
    <source>
        <dbReference type="ARBA" id="ARBA00022670"/>
    </source>
</evidence>
<dbReference type="Pfam" id="PF00082">
    <property type="entry name" value="Peptidase_S8"/>
    <property type="match status" value="1"/>
</dbReference>
<evidence type="ECO:0000256" key="1">
    <source>
        <dbReference type="ARBA" id="ARBA00001913"/>
    </source>
</evidence>
<evidence type="ECO:0000256" key="7">
    <source>
        <dbReference type="ARBA" id="ARBA00023145"/>
    </source>
</evidence>
<evidence type="ECO:0000259" key="9">
    <source>
        <dbReference type="PROSITE" id="PS51695"/>
    </source>
</evidence>
<feature type="chain" id="PRO_5037048020" evidence="8">
    <location>
        <begin position="28"/>
        <end position="652"/>
    </location>
</feature>
<evidence type="ECO:0000313" key="10">
    <source>
        <dbReference type="EMBL" id="MBF9070335.1"/>
    </source>
</evidence>
<keyword evidence="5" id="KW-0720">Serine protease</keyword>
<dbReference type="SMART" id="SM00944">
    <property type="entry name" value="Pro-kuma_activ"/>
    <property type="match status" value="1"/>
</dbReference>
<comment type="caution">
    <text evidence="10">The sequence shown here is derived from an EMBL/GenBank/DDBJ whole genome shotgun (WGS) entry which is preliminary data.</text>
</comment>
<evidence type="ECO:0000256" key="3">
    <source>
        <dbReference type="ARBA" id="ARBA00022723"/>
    </source>
</evidence>
<evidence type="ECO:0000256" key="5">
    <source>
        <dbReference type="ARBA" id="ARBA00022825"/>
    </source>
</evidence>
<sequence length="652" mass="67526">MRRARLLAVTAALVCAGVTAAALPAGAAADSPRPERIPLPGSAPVWTAAQAYDEGRVPASSAVTARVYLAGRDSAGLAARARQVSDPRSALYAHYLTPQQVQQRYAPTQAQRDAVAAWLTGAGFRIVAIDSHYLTVHGNADSALRAFGARLHAYRKQGHVWTAPDGLTSVPANVAGDVLAVTGLDTSPHQVRHGRRDTLPGPATAFVNAPPMSSYYGQDPASSTPKAYGRTMPYVVKGYTGTQLRSAYGATASGLTGKGVRVAVVDAYDSPTLLSDTSRYAAAHGDAAYTTGQLVRDDATAWTNTEPNTPKTPDGCGASGWYGEQTLDVEALHAMAPAAGITYVGAASCQDNDLVDALNKIVDNRLATIVSDSWGEPENASDPSQDPVYDQLFMTGAVEGIGFYFSSGDDGDEKAATGTKQTDVPASLPWVTAVGGTSLAVGSKGQYEFETGWGTDKALLSANGKSWANLPGAFLSGGGGGVSARTAEPFWQQNVVPSALSGGYRTVPDVAADADPNTGFVIGQTQTFPNGKAAYSEYRIGGTSLAAPLFAGIQALAEQAAGQSLGFADPAIYARYGTSALHDVTDTPQGSNVQLAEVRVDYRDSVDTKDGTVTSLRALGHDSSLHATSGYDEVTGVGSPSGQYLASFGTKG</sequence>
<proteinExistence type="predicted"/>
<keyword evidence="7" id="KW-0865">Zymogen</keyword>
<dbReference type="CDD" id="cd04056">
    <property type="entry name" value="Peptidases_S53"/>
    <property type="match status" value="1"/>
</dbReference>
<dbReference type="Gene3D" id="3.40.50.200">
    <property type="entry name" value="Peptidase S8/S53 domain"/>
    <property type="match status" value="1"/>
</dbReference>
<accession>A0A931BBF2</accession>
<dbReference type="SUPFAM" id="SSF54897">
    <property type="entry name" value="Protease propeptides/inhibitors"/>
    <property type="match status" value="1"/>
</dbReference>
<gene>
    <name evidence="10" type="ORF">I2501_20100</name>
</gene>
<keyword evidence="6" id="KW-0106">Calcium</keyword>
<dbReference type="GO" id="GO:0006508">
    <property type="term" value="P:proteolysis"/>
    <property type="evidence" value="ECO:0007669"/>
    <property type="project" value="UniProtKB-KW"/>
</dbReference>
<organism evidence="10 11">
    <name type="scientific">Streptacidiphilus fuscans</name>
    <dbReference type="NCBI Taxonomy" id="2789292"/>
    <lineage>
        <taxon>Bacteria</taxon>
        <taxon>Bacillati</taxon>
        <taxon>Actinomycetota</taxon>
        <taxon>Actinomycetes</taxon>
        <taxon>Kitasatosporales</taxon>
        <taxon>Streptomycetaceae</taxon>
        <taxon>Streptacidiphilus</taxon>
    </lineage>
</organism>
<dbReference type="InterPro" id="IPR000209">
    <property type="entry name" value="Peptidase_S8/S53_dom"/>
</dbReference>
<dbReference type="InterPro" id="IPR015366">
    <property type="entry name" value="S53_propep"/>
</dbReference>
<protein>
    <submittedName>
        <fullName evidence="10">S8/S53 family peptidase</fullName>
    </submittedName>
</protein>